<gene>
    <name evidence="1" type="ORF">PVK06_002444</name>
</gene>
<accession>A0ABR0R4X2</accession>
<proteinExistence type="predicted"/>
<evidence type="ECO:0000313" key="1">
    <source>
        <dbReference type="EMBL" id="KAK5846172.1"/>
    </source>
</evidence>
<name>A0ABR0R4X2_GOSAR</name>
<dbReference type="Proteomes" id="UP001358586">
    <property type="component" value="Chromosome 1"/>
</dbReference>
<sequence length="139" mass="16444">MHNVNLSIDDGFEFVELPHRRPGHASFSLDSGDLRVGNEFSTKDGFLTIVKRYSLKNGVNFHMVKSRSKKFEAKWVMRDSRCTWKIMAYFKKKTRLWMIKKLTIPQMYEFVKGCFHEMLKILRSTNQAEARYLSNIPFN</sequence>
<organism evidence="1 2">
    <name type="scientific">Gossypium arboreum</name>
    <name type="common">Tree cotton</name>
    <name type="synonym">Gossypium nanking</name>
    <dbReference type="NCBI Taxonomy" id="29729"/>
    <lineage>
        <taxon>Eukaryota</taxon>
        <taxon>Viridiplantae</taxon>
        <taxon>Streptophyta</taxon>
        <taxon>Embryophyta</taxon>
        <taxon>Tracheophyta</taxon>
        <taxon>Spermatophyta</taxon>
        <taxon>Magnoliopsida</taxon>
        <taxon>eudicotyledons</taxon>
        <taxon>Gunneridae</taxon>
        <taxon>Pentapetalae</taxon>
        <taxon>rosids</taxon>
        <taxon>malvids</taxon>
        <taxon>Malvales</taxon>
        <taxon>Malvaceae</taxon>
        <taxon>Malvoideae</taxon>
        <taxon>Gossypium</taxon>
    </lineage>
</organism>
<evidence type="ECO:0008006" key="3">
    <source>
        <dbReference type="Google" id="ProtNLM"/>
    </source>
</evidence>
<keyword evidence="2" id="KW-1185">Reference proteome</keyword>
<reference evidence="1 2" key="1">
    <citation type="submission" date="2023-03" db="EMBL/GenBank/DDBJ databases">
        <title>WGS of Gossypium arboreum.</title>
        <authorList>
            <person name="Yu D."/>
        </authorList>
    </citation>
    <scope>NUCLEOTIDE SEQUENCE [LARGE SCALE GENOMIC DNA]</scope>
    <source>
        <tissue evidence="1">Leaf</tissue>
    </source>
</reference>
<protein>
    <recommendedName>
        <fullName evidence="3">Transposase MuDR plant domain-containing protein</fullName>
    </recommendedName>
</protein>
<comment type="caution">
    <text evidence="1">The sequence shown here is derived from an EMBL/GenBank/DDBJ whole genome shotgun (WGS) entry which is preliminary data.</text>
</comment>
<evidence type="ECO:0000313" key="2">
    <source>
        <dbReference type="Proteomes" id="UP001358586"/>
    </source>
</evidence>
<dbReference type="EMBL" id="JARKNE010000001">
    <property type="protein sequence ID" value="KAK5846172.1"/>
    <property type="molecule type" value="Genomic_DNA"/>
</dbReference>